<name>D7G8C5_ECTSI</name>
<organism evidence="2 3">
    <name type="scientific">Ectocarpus siliculosus</name>
    <name type="common">Brown alga</name>
    <name type="synonym">Conferva siliculosa</name>
    <dbReference type="NCBI Taxonomy" id="2880"/>
    <lineage>
        <taxon>Eukaryota</taxon>
        <taxon>Sar</taxon>
        <taxon>Stramenopiles</taxon>
        <taxon>Ochrophyta</taxon>
        <taxon>PX clade</taxon>
        <taxon>Phaeophyceae</taxon>
        <taxon>Ectocarpales</taxon>
        <taxon>Ectocarpaceae</taxon>
        <taxon>Ectocarpus</taxon>
    </lineage>
</organism>
<evidence type="ECO:0000256" key="1">
    <source>
        <dbReference type="SAM" id="MobiDB-lite"/>
    </source>
</evidence>
<dbReference type="EMBL" id="FN649758">
    <property type="protein sequence ID" value="CBJ27977.1"/>
    <property type="molecule type" value="Genomic_DNA"/>
</dbReference>
<dbReference type="EMBL" id="FN649117">
    <property type="protein sequence ID" value="CBJ27977.1"/>
    <property type="molecule type" value="Genomic_DNA"/>
</dbReference>
<dbReference type="OrthoDB" id="426133at2759"/>
<accession>D7G8C5</accession>
<proteinExistence type="predicted"/>
<evidence type="ECO:0000313" key="3">
    <source>
        <dbReference type="Proteomes" id="UP000002630"/>
    </source>
</evidence>
<sequence>MLPSKSYQIKIITHVPPNPPTLNPSLITLLDTHSSPSFPLRPPHRSLSFTPHSSSRPEHRPARTMKQAAHIIKAVLAVCIGPLLLAPTVSARTSSAFADAENSFYDYSGDEFERVKNFDFNQCDYNTWMCCWDGRNGLAVKDNTDVCSYRGEEFPGDSEGPVHCHGFVWPENASDDFIKYLALDVAFINHVDEKAYTGNIPGAPVCHCLEEMPEVSRADCTQYRKANLAGSDFMACSKNDLRRAYKELYPTGRGRDLLVKKCDNRYGM</sequence>
<protein>
    <submittedName>
        <fullName evidence="2">Uncharacterized protein</fullName>
    </submittedName>
</protein>
<keyword evidence="3" id="KW-1185">Reference proteome</keyword>
<dbReference type="InParanoid" id="D7G8C5"/>
<feature type="region of interest" description="Disordered" evidence="1">
    <location>
        <begin position="38"/>
        <end position="61"/>
    </location>
</feature>
<evidence type="ECO:0000313" key="2">
    <source>
        <dbReference type="EMBL" id="CBJ27977.1"/>
    </source>
</evidence>
<dbReference type="Proteomes" id="UP000002630">
    <property type="component" value="Linkage Group LG33"/>
</dbReference>
<dbReference type="AlphaFoldDB" id="D7G8C5"/>
<reference evidence="2 3" key="1">
    <citation type="journal article" date="2010" name="Nature">
        <title>The Ectocarpus genome and the independent evolution of multicellularity in brown algae.</title>
        <authorList>
            <person name="Cock J.M."/>
            <person name="Sterck L."/>
            <person name="Rouze P."/>
            <person name="Scornet D."/>
            <person name="Allen A.E."/>
            <person name="Amoutzias G."/>
            <person name="Anthouard V."/>
            <person name="Artiguenave F."/>
            <person name="Aury J.M."/>
            <person name="Badger J.H."/>
            <person name="Beszteri B."/>
            <person name="Billiau K."/>
            <person name="Bonnet E."/>
            <person name="Bothwell J.H."/>
            <person name="Bowler C."/>
            <person name="Boyen C."/>
            <person name="Brownlee C."/>
            <person name="Carrano C.J."/>
            <person name="Charrier B."/>
            <person name="Cho G.Y."/>
            <person name="Coelho S.M."/>
            <person name="Collen J."/>
            <person name="Corre E."/>
            <person name="Da Silva C."/>
            <person name="Delage L."/>
            <person name="Delaroque N."/>
            <person name="Dittami S.M."/>
            <person name="Doulbeau S."/>
            <person name="Elias M."/>
            <person name="Farnham G."/>
            <person name="Gachon C.M."/>
            <person name="Gschloessl B."/>
            <person name="Heesch S."/>
            <person name="Jabbari K."/>
            <person name="Jubin C."/>
            <person name="Kawai H."/>
            <person name="Kimura K."/>
            <person name="Kloareg B."/>
            <person name="Kupper F.C."/>
            <person name="Lang D."/>
            <person name="Le Bail A."/>
            <person name="Leblanc C."/>
            <person name="Lerouge P."/>
            <person name="Lohr M."/>
            <person name="Lopez P.J."/>
            <person name="Martens C."/>
            <person name="Maumus F."/>
            <person name="Michel G."/>
            <person name="Miranda-Saavedra D."/>
            <person name="Morales J."/>
            <person name="Moreau H."/>
            <person name="Motomura T."/>
            <person name="Nagasato C."/>
            <person name="Napoli C.A."/>
            <person name="Nelson D.R."/>
            <person name="Nyvall-Collen P."/>
            <person name="Peters A.F."/>
            <person name="Pommier C."/>
            <person name="Potin P."/>
            <person name="Poulain J."/>
            <person name="Quesneville H."/>
            <person name="Read B."/>
            <person name="Rensing S.A."/>
            <person name="Ritter A."/>
            <person name="Rousvoal S."/>
            <person name="Samanta M."/>
            <person name="Samson G."/>
            <person name="Schroeder D.C."/>
            <person name="Segurens B."/>
            <person name="Strittmatter M."/>
            <person name="Tonon T."/>
            <person name="Tregear J.W."/>
            <person name="Valentin K."/>
            <person name="von Dassow P."/>
            <person name="Yamagishi T."/>
            <person name="Van de Peer Y."/>
            <person name="Wincker P."/>
        </authorList>
    </citation>
    <scope>NUCLEOTIDE SEQUENCE [LARGE SCALE GENOMIC DNA]</scope>
    <source>
        <strain evidence="3">Ec32 / CCAP1310/4</strain>
    </source>
</reference>
<gene>
    <name evidence="2" type="ORF">Esi_0088_0070</name>
</gene>